<sequence>MTVPGVMTMCGHVAGYQIGPGVNISPHSLVAQATLVRTARFQVYEPGGWVAHASRVSSEGVAMGGERIPGSFTEQTARVGGVTINYVRGGQGSTLVLLHGYPQTWYMWRKVLPELAKHYTVIAPDLRGAGGSDAPAAGYDKKTLAGDVHGLLTQLGLDGDVSIVGHDIGTMVAYAYAAAHRDRVRKLVLTEAPIPDQSLYQVPSLTPKGPGFWNFGFFSLPNGLPEQIVDGREALWVDRFTDSMEVQKTGIGDDDVREYARYLRDDAHLRASFDYFRALPQDVADNAEYGKTKLTMPVLALGARASLGEAVPTQVARYATTVTGGVIEDSGHWIFEEQPAELTAQLMRFLQQA</sequence>
<evidence type="ECO:0000259" key="2">
    <source>
        <dbReference type="Pfam" id="PF00561"/>
    </source>
</evidence>
<comment type="caution">
    <text evidence="3">The sequence shown here is derived from an EMBL/GenBank/DDBJ whole genome shotgun (WGS) entry which is preliminary data.</text>
</comment>
<evidence type="ECO:0000313" key="3">
    <source>
        <dbReference type="EMBL" id="MFC0531080.1"/>
    </source>
</evidence>
<dbReference type="PRINTS" id="PR00412">
    <property type="entry name" value="EPOXHYDRLASE"/>
</dbReference>
<dbReference type="Pfam" id="PF00561">
    <property type="entry name" value="Abhydrolase_1"/>
    <property type="match status" value="1"/>
</dbReference>
<dbReference type="PANTHER" id="PTHR43329">
    <property type="entry name" value="EPOXIDE HYDROLASE"/>
    <property type="match status" value="1"/>
</dbReference>
<reference evidence="3 4" key="1">
    <citation type="submission" date="2024-09" db="EMBL/GenBank/DDBJ databases">
        <authorList>
            <person name="Sun Q."/>
            <person name="Mori K."/>
        </authorList>
    </citation>
    <scope>NUCLEOTIDE SEQUENCE [LARGE SCALE GENOMIC DNA]</scope>
    <source>
        <strain evidence="3 4">TBRC 3947</strain>
    </source>
</reference>
<dbReference type="Proteomes" id="UP001589867">
    <property type="component" value="Unassembled WGS sequence"/>
</dbReference>
<gene>
    <name evidence="3" type="ORF">ACFFIA_25905</name>
</gene>
<organism evidence="3 4">
    <name type="scientific">Phytohabitans kaempferiae</name>
    <dbReference type="NCBI Taxonomy" id="1620943"/>
    <lineage>
        <taxon>Bacteria</taxon>
        <taxon>Bacillati</taxon>
        <taxon>Actinomycetota</taxon>
        <taxon>Actinomycetes</taxon>
        <taxon>Micromonosporales</taxon>
        <taxon>Micromonosporaceae</taxon>
    </lineage>
</organism>
<proteinExistence type="predicted"/>
<evidence type="ECO:0000256" key="1">
    <source>
        <dbReference type="ARBA" id="ARBA00022801"/>
    </source>
</evidence>
<dbReference type="GO" id="GO:0016787">
    <property type="term" value="F:hydrolase activity"/>
    <property type="evidence" value="ECO:0007669"/>
    <property type="project" value="UniProtKB-KW"/>
</dbReference>
<dbReference type="RefSeq" id="WP_377254874.1">
    <property type="nucleotide sequence ID" value="NZ_JBHLUH010000056.1"/>
</dbReference>
<evidence type="ECO:0000313" key="4">
    <source>
        <dbReference type="Proteomes" id="UP001589867"/>
    </source>
</evidence>
<keyword evidence="1 3" id="KW-0378">Hydrolase</keyword>
<keyword evidence="4" id="KW-1185">Reference proteome</keyword>
<dbReference type="InterPro" id="IPR000073">
    <property type="entry name" value="AB_hydrolase_1"/>
</dbReference>
<dbReference type="InterPro" id="IPR000639">
    <property type="entry name" value="Epox_hydrolase-like"/>
</dbReference>
<dbReference type="InterPro" id="IPR029058">
    <property type="entry name" value="AB_hydrolase_fold"/>
</dbReference>
<dbReference type="SUPFAM" id="SSF53474">
    <property type="entry name" value="alpha/beta-Hydrolases"/>
    <property type="match status" value="1"/>
</dbReference>
<feature type="domain" description="AB hydrolase-1" evidence="2">
    <location>
        <begin position="94"/>
        <end position="338"/>
    </location>
</feature>
<dbReference type="PRINTS" id="PR00111">
    <property type="entry name" value="ABHYDROLASE"/>
</dbReference>
<dbReference type="EMBL" id="JBHLUH010000056">
    <property type="protein sequence ID" value="MFC0531080.1"/>
    <property type="molecule type" value="Genomic_DNA"/>
</dbReference>
<accession>A0ABV6M8P2</accession>
<protein>
    <submittedName>
        <fullName evidence="3">Alpha/beta fold hydrolase</fullName>
    </submittedName>
</protein>
<name>A0ABV6M8P2_9ACTN</name>
<dbReference type="Gene3D" id="3.40.50.1820">
    <property type="entry name" value="alpha/beta hydrolase"/>
    <property type="match status" value="1"/>
</dbReference>